<reference evidence="3 4" key="1">
    <citation type="submission" date="2019-01" db="EMBL/GenBank/DDBJ databases">
        <title>Lacunisphaera sp. strain TWA-58.</title>
        <authorList>
            <person name="Chen W.-M."/>
        </authorList>
    </citation>
    <scope>NUCLEOTIDE SEQUENCE [LARGE SCALE GENOMIC DNA]</scope>
    <source>
        <strain evidence="3 4">TWA-58</strain>
    </source>
</reference>
<comment type="caution">
    <text evidence="3">The sequence shown here is derived from an EMBL/GenBank/DDBJ whole genome shotgun (WGS) entry which is preliminary data.</text>
</comment>
<dbReference type="SUPFAM" id="SSF88713">
    <property type="entry name" value="Glycoside hydrolase/deacetylase"/>
    <property type="match status" value="1"/>
</dbReference>
<dbReference type="AlphaFoldDB" id="A0A4Q1C3J6"/>
<feature type="domain" description="Glycosyl transferase family 1" evidence="1">
    <location>
        <begin position="528"/>
        <end position="690"/>
    </location>
</feature>
<keyword evidence="3" id="KW-0808">Transferase</keyword>
<dbReference type="Proteomes" id="UP000290218">
    <property type="component" value="Unassembled WGS sequence"/>
</dbReference>
<dbReference type="GO" id="GO:0005975">
    <property type="term" value="P:carbohydrate metabolic process"/>
    <property type="evidence" value="ECO:0007669"/>
    <property type="project" value="InterPro"/>
</dbReference>
<dbReference type="CDD" id="cd03794">
    <property type="entry name" value="GT4_WbuB-like"/>
    <property type="match status" value="1"/>
</dbReference>
<dbReference type="GO" id="GO:0016757">
    <property type="term" value="F:glycosyltransferase activity"/>
    <property type="evidence" value="ECO:0007669"/>
    <property type="project" value="InterPro"/>
</dbReference>
<gene>
    <name evidence="3" type="ORF">ESB00_14455</name>
</gene>
<evidence type="ECO:0000313" key="4">
    <source>
        <dbReference type="Proteomes" id="UP000290218"/>
    </source>
</evidence>
<dbReference type="RefSeq" id="WP_129048500.1">
    <property type="nucleotide sequence ID" value="NZ_SDHX01000002.1"/>
</dbReference>
<evidence type="ECO:0000259" key="1">
    <source>
        <dbReference type="Pfam" id="PF00534"/>
    </source>
</evidence>
<dbReference type="Pfam" id="PF13579">
    <property type="entry name" value="Glyco_trans_4_4"/>
    <property type="match status" value="1"/>
</dbReference>
<dbReference type="InterPro" id="IPR028098">
    <property type="entry name" value="Glyco_trans_4-like_N"/>
</dbReference>
<dbReference type="Gene3D" id="3.40.50.2000">
    <property type="entry name" value="Glycogen Phosphorylase B"/>
    <property type="match status" value="2"/>
</dbReference>
<proteinExistence type="predicted"/>
<organism evidence="3 4">
    <name type="scientific">Oleiharenicola lentus</name>
    <dbReference type="NCBI Taxonomy" id="2508720"/>
    <lineage>
        <taxon>Bacteria</taxon>
        <taxon>Pseudomonadati</taxon>
        <taxon>Verrucomicrobiota</taxon>
        <taxon>Opitutia</taxon>
        <taxon>Opitutales</taxon>
        <taxon>Opitutaceae</taxon>
        <taxon>Oleiharenicola</taxon>
    </lineage>
</organism>
<dbReference type="InterPro" id="IPR001296">
    <property type="entry name" value="Glyco_trans_1"/>
</dbReference>
<accession>A0A4Q1C3J6</accession>
<dbReference type="Gene3D" id="3.20.20.370">
    <property type="entry name" value="Glycoside hydrolase/deacetylase"/>
    <property type="match status" value="1"/>
</dbReference>
<evidence type="ECO:0000313" key="3">
    <source>
        <dbReference type="EMBL" id="RXK52910.1"/>
    </source>
</evidence>
<dbReference type="InterPro" id="IPR011330">
    <property type="entry name" value="Glyco_hydro/deAcase_b/a-brl"/>
</dbReference>
<name>A0A4Q1C3J6_9BACT</name>
<evidence type="ECO:0000259" key="2">
    <source>
        <dbReference type="Pfam" id="PF13579"/>
    </source>
</evidence>
<dbReference type="EMBL" id="SDHX01000002">
    <property type="protein sequence ID" value="RXK52910.1"/>
    <property type="molecule type" value="Genomic_DNA"/>
</dbReference>
<feature type="domain" description="Glycosyltransferase subfamily 4-like N-terminal" evidence="2">
    <location>
        <begin position="342"/>
        <end position="506"/>
    </location>
</feature>
<dbReference type="SUPFAM" id="SSF53756">
    <property type="entry name" value="UDP-Glycosyltransferase/glycogen phosphorylase"/>
    <property type="match status" value="1"/>
</dbReference>
<keyword evidence="4" id="KW-1185">Reference proteome</keyword>
<dbReference type="InterPro" id="IPR050194">
    <property type="entry name" value="Glycosyltransferase_grp1"/>
</dbReference>
<dbReference type="PANTHER" id="PTHR45947">
    <property type="entry name" value="SULFOQUINOVOSYL TRANSFERASE SQD2"/>
    <property type="match status" value="1"/>
</dbReference>
<dbReference type="Pfam" id="PF00534">
    <property type="entry name" value="Glycos_transf_1"/>
    <property type="match status" value="1"/>
</dbReference>
<sequence length="717" mass="81439">MLHRRLYYLLKPFLPWSLRMGFRRILARRLRRIHSAVWPIQANAATKPTGWPGWPENSQFAFVITHDVEGPEGLAKCRQLAELEMEMGVRSCFNFIPEGPYAVPPELRAWLVGNGFEVGVHDLRHDGHLYDSRRGFEEQAVRINHHLQDWGASGFRAGFMLRNLEWLHDLKIEYDSSTFDTDPFEPQSSGAGTIFPFWVSAPPPRTVSANGRYLTPPPNTSGYIELPYTLPQDSTLFLLLRETSPEIWLRKLDWVAGHGGMALVNVHPDYVRFDGEAASPRTFPVSYYRELLAHVRRQHTGRYWQALPGQVSRFARGLSPLPALPRPRRICMISHSFYESDNRVTRYAEALAARGDHVDILALRRSADLPRQETIQNVCVHRLQDRFGKNEQSKLSYLWPLLRFLLASFWWLTRSHARRRYDLIHVHNIPDFLIFAALYPKMTGTPVILDIHDIVPEFFTSKFGQRASGVSFTLLKLMERCSAALANHVIIANHLWLDTYTGRTGTRDRSTAFINYVDSQVFVPAPAPRDDGKKVVIFPGGLQWHQGLDIAIRAFPAVRAAVPGAEFHIYGDGNAKESLVALTRDLGLDGCVRFFEPTNVRKVAAIMARADLGVVPKRADSFGNEAYSTKIMEFMSVGVPAVVSSTKIDRYYFDDTVVRFFPSGNVEALVAALISLLSDAELHRRQAAAGLEYARLNCWETRKHDYLGLVDRLSPFC</sequence>
<dbReference type="PANTHER" id="PTHR45947:SF3">
    <property type="entry name" value="SULFOQUINOVOSYL TRANSFERASE SQD2"/>
    <property type="match status" value="1"/>
</dbReference>
<protein>
    <submittedName>
        <fullName evidence="3">Glycosyltransferase</fullName>
    </submittedName>
</protein>
<dbReference type="OrthoDB" id="9816564at2"/>